<evidence type="ECO:0000313" key="3">
    <source>
        <dbReference type="EMBL" id="CCC46876.1"/>
    </source>
</evidence>
<feature type="region of interest" description="Disordered" evidence="2">
    <location>
        <begin position="739"/>
        <end position="758"/>
    </location>
</feature>
<accession>G0TSE9</accession>
<dbReference type="PANTHER" id="PTHR16453">
    <property type="entry name" value="WD40 DOMAIN-CONTAINING PROTEIN MIO FAMILY MEMBER"/>
    <property type="match status" value="1"/>
</dbReference>
<gene>
    <name evidence="3" type="ORF">TVY486_0300690</name>
</gene>
<reference evidence="3" key="1">
    <citation type="journal article" date="2012" name="Proc. Natl. Acad. Sci. U.S.A.">
        <title>Antigenic diversity is generated by distinct evolutionary mechanisms in African trypanosome species.</title>
        <authorList>
            <person name="Jackson A.P."/>
            <person name="Berry A."/>
            <person name="Aslett M."/>
            <person name="Allison H.C."/>
            <person name="Burton P."/>
            <person name="Vavrova-Anderson J."/>
            <person name="Brown R."/>
            <person name="Browne H."/>
            <person name="Corton N."/>
            <person name="Hauser H."/>
            <person name="Gamble J."/>
            <person name="Gilderthorp R."/>
            <person name="Marcello L."/>
            <person name="McQuillan J."/>
            <person name="Otto T.D."/>
            <person name="Quail M.A."/>
            <person name="Sanders M.J."/>
            <person name="van Tonder A."/>
            <person name="Ginger M.L."/>
            <person name="Field M.C."/>
            <person name="Barry J.D."/>
            <person name="Hertz-Fowler C."/>
            <person name="Berriman M."/>
        </authorList>
    </citation>
    <scope>NUCLEOTIDE SEQUENCE</scope>
    <source>
        <strain evidence="3">Y486</strain>
    </source>
</reference>
<dbReference type="CDD" id="cd16691">
    <property type="entry name" value="mRING-H2-C3H3C2_Mio"/>
    <property type="match status" value="1"/>
</dbReference>
<dbReference type="EMBL" id="HE573019">
    <property type="protein sequence ID" value="CCC46876.1"/>
    <property type="molecule type" value="Genomic_DNA"/>
</dbReference>
<proteinExistence type="inferred from homology"/>
<dbReference type="InterPro" id="IPR015943">
    <property type="entry name" value="WD40/YVTN_repeat-like_dom_sf"/>
</dbReference>
<dbReference type="SUPFAM" id="SSF50978">
    <property type="entry name" value="WD40 repeat-like"/>
    <property type="match status" value="1"/>
</dbReference>
<evidence type="ECO:0000256" key="2">
    <source>
        <dbReference type="SAM" id="MobiDB-lite"/>
    </source>
</evidence>
<dbReference type="AlphaFoldDB" id="G0TSE9"/>
<protein>
    <submittedName>
        <fullName evidence="3">Uncharacterized protein</fullName>
    </submittedName>
</protein>
<dbReference type="Gene3D" id="2.130.10.10">
    <property type="entry name" value="YVTN repeat-like/Quinoprotein amine dehydrogenase"/>
    <property type="match status" value="1"/>
</dbReference>
<dbReference type="GO" id="GO:0005737">
    <property type="term" value="C:cytoplasm"/>
    <property type="evidence" value="ECO:0007669"/>
    <property type="project" value="TreeGrafter"/>
</dbReference>
<organism evidence="3">
    <name type="scientific">Trypanosoma vivax (strain Y486)</name>
    <dbReference type="NCBI Taxonomy" id="1055687"/>
    <lineage>
        <taxon>Eukaryota</taxon>
        <taxon>Discoba</taxon>
        <taxon>Euglenozoa</taxon>
        <taxon>Kinetoplastea</taxon>
        <taxon>Metakinetoplastina</taxon>
        <taxon>Trypanosomatida</taxon>
        <taxon>Trypanosomatidae</taxon>
        <taxon>Trypanosoma</taxon>
        <taxon>Duttonella</taxon>
    </lineage>
</organism>
<dbReference type="InterPro" id="IPR037593">
    <property type="entry name" value="MIOS/Sea4"/>
</dbReference>
<evidence type="ECO:0000256" key="1">
    <source>
        <dbReference type="ARBA" id="ARBA00009713"/>
    </source>
</evidence>
<comment type="similarity">
    <text evidence="1">Belongs to the WD repeat mio family.</text>
</comment>
<name>G0TSE9_TRYVY</name>
<sequence>MLLCKQPGNTRVFATADSECLSIFDISVAPQRCQSSEKLELDNACAARHGKGAHMGDLIRNTATTRHAGATCVVGLQGQHSWRLTPSWTIPFPPGCVAGAERGTAAPLSASLTCPGGPLGLFVSDNVGRAWIVTDGSCSLLGPVIGSGSVSSTGGVGRPTALEAHGEHIRNRSANIVASGWAPRRVGQLAVGRQGGLVHLLDVEGGADMCPTLLQERSLPGSLTALEWVPCSHTMILAGSRSDDCGYVAELVDVRSPSGGTTYLGAPPGASLEDSFLTRQHSLSTGTVLSTSLCCAEYVTCHESQPYVATAGSHGRRDVLQLWDLRMSPRPVGAHVHPQAGYTSLSWAVCNSPTVISTTRKGALWLHAFTNAQCHGSNSDSDDGDAESENRLLTFHSENRCRLYTGRSVVSAAWLMGNWPSSVTPGSFAAAPVTSEGWKKTKSFGVLKGERERQSYVKEGVQTDLPHVLLLDGASGELHSQAVLPGKSALTTINGQPVVSAGPNVLLVLHGEKTVVDGSEDDRREGHARLLETPSLGTTPLASYEDASTNSADCDSGMSEQVNTALHDSTDDTITGQMHAYSLKVQEMTAPRILKRYLARRVVISGSDRGLRWLERIRAGFVPYAHQVLAVLLHEGFDREAYVLFRYGWIMQRFLHTNRVAVPSSDSLPGLLDLLSEKQLQSADIVLRAMGWHIDREEEQQMLLALPTACDGSTGSGMLSSSSSISPACSGQTVCAHSSRGPQNEALPHHSRMTSPLELPPSSSDAVGACDLVGMPTLQEAIERRVAILVWLGRLTDAALLLSCNECRHPLYVSVALLLEAASRNRFTAVRSFSASGHSFWMEFCIEFLRMAARTLHATDMEEPSTGYGACRTPAGGGNTWLIGLPLHVRHAHFYRLIELFPCMPLSDVIALAALMLLPHEGREQMEDIAGHQQEGADGCEAFVSTIAKMADALQGCAIGGEFSLLVAAAVEKSVNRFEAMQRYVDETGDVQTPTVYLSMYGVTDSQWWRSWNSAYRSMLNNEGHAILRSLHDLGTVKMNQLRDKARECTRDVLRTGLVSPTFTGLNCLAPLAANLVGINFSGMSVFPVNSPVPSVNIHGKVKKNVARSGVILRCKCGYSIATETAESAQARTEATSLSLLSVSSETGGGTHSKVCRDPDCLTPMCVVCNGRVLRPNSAYTFEDSFTWCSVCLHGGHWKHLRAWFSKHRQCPIDDCSCMCYRPPSEESTH</sequence>
<dbReference type="PANTHER" id="PTHR16453:SF13">
    <property type="entry name" value="WD REPEAT PROTEIN MIO ZINC-RIBBON LIKE DOMAIN-CONTAINING PROTEIN"/>
    <property type="match status" value="1"/>
</dbReference>
<dbReference type="InterPro" id="IPR036322">
    <property type="entry name" value="WD40_repeat_dom_sf"/>
</dbReference>
<dbReference type="InterPro" id="IPR031488">
    <property type="entry name" value="Zn_ribbon_mio"/>
</dbReference>
<feature type="region of interest" description="Disordered" evidence="2">
    <location>
        <begin position="537"/>
        <end position="557"/>
    </location>
</feature>